<feature type="transmembrane region" description="Helical" evidence="9">
    <location>
        <begin position="370"/>
        <end position="391"/>
    </location>
</feature>
<dbReference type="Proteomes" id="UP000515152">
    <property type="component" value="Chromosome 13"/>
</dbReference>
<dbReference type="FunFam" id="1.20.1250.20:FF:000023">
    <property type="entry name" value="Solute carrier family 22 member 6"/>
    <property type="match status" value="1"/>
</dbReference>
<feature type="transmembrane region" description="Helical" evidence="9">
    <location>
        <begin position="140"/>
        <end position="160"/>
    </location>
</feature>
<feature type="transmembrane region" description="Helical" evidence="9">
    <location>
        <begin position="403"/>
        <end position="421"/>
    </location>
</feature>
<keyword evidence="11" id="KW-1185">Reference proteome</keyword>
<protein>
    <recommendedName>
        <fullName evidence="5">Solute carrier family 22 member 6</fullName>
    </recommendedName>
    <alternativeName>
        <fullName evidence="7">Organic anion transporter 1</fullName>
    </alternativeName>
    <alternativeName>
        <fullName evidence="6">Renal organic anion transporter 1</fullName>
    </alternativeName>
</protein>
<dbReference type="PANTHER" id="PTHR24064">
    <property type="entry name" value="SOLUTE CARRIER FAMILY 22 MEMBER"/>
    <property type="match status" value="1"/>
</dbReference>
<organism evidence="11 12">
    <name type="scientific">Clupea harengus</name>
    <name type="common">Atlantic herring</name>
    <dbReference type="NCBI Taxonomy" id="7950"/>
    <lineage>
        <taxon>Eukaryota</taxon>
        <taxon>Metazoa</taxon>
        <taxon>Chordata</taxon>
        <taxon>Craniata</taxon>
        <taxon>Vertebrata</taxon>
        <taxon>Euteleostomi</taxon>
        <taxon>Actinopterygii</taxon>
        <taxon>Neopterygii</taxon>
        <taxon>Teleostei</taxon>
        <taxon>Clupei</taxon>
        <taxon>Clupeiformes</taxon>
        <taxon>Clupeoidei</taxon>
        <taxon>Clupeidae</taxon>
        <taxon>Clupea</taxon>
    </lineage>
</organism>
<dbReference type="Gene3D" id="1.20.1250.20">
    <property type="entry name" value="MFS general substrate transporter like domains"/>
    <property type="match status" value="1"/>
</dbReference>
<evidence type="ECO:0000256" key="3">
    <source>
        <dbReference type="ARBA" id="ARBA00023136"/>
    </source>
</evidence>
<name>A0A6P8G7G3_CLUHA</name>
<dbReference type="Pfam" id="PF00083">
    <property type="entry name" value="Sugar_tr"/>
    <property type="match status" value="1"/>
</dbReference>
<dbReference type="OrthoDB" id="2544694at2759"/>
<feature type="transmembrane region" description="Helical" evidence="9">
    <location>
        <begin position="253"/>
        <end position="272"/>
    </location>
</feature>
<dbReference type="KEGG" id="char:105912456"/>
<feature type="transmembrane region" description="Helical" evidence="9">
    <location>
        <begin position="167"/>
        <end position="191"/>
    </location>
</feature>
<dbReference type="PROSITE" id="PS50850">
    <property type="entry name" value="MFS"/>
    <property type="match status" value="1"/>
</dbReference>
<feature type="region of interest" description="Disordered" evidence="8">
    <location>
        <begin position="525"/>
        <end position="545"/>
    </location>
</feature>
<dbReference type="GO" id="GO:0022857">
    <property type="term" value="F:transmembrane transporter activity"/>
    <property type="evidence" value="ECO:0007669"/>
    <property type="project" value="InterPro"/>
</dbReference>
<dbReference type="InterPro" id="IPR020846">
    <property type="entry name" value="MFS_dom"/>
</dbReference>
<evidence type="ECO:0000256" key="5">
    <source>
        <dbReference type="ARBA" id="ARBA00039897"/>
    </source>
</evidence>
<gene>
    <name evidence="12" type="primary">LOC105912456</name>
</gene>
<keyword evidence="2 9" id="KW-1133">Transmembrane helix</keyword>
<evidence type="ECO:0000313" key="12">
    <source>
        <dbReference type="RefSeq" id="XP_031435348.1"/>
    </source>
</evidence>
<evidence type="ECO:0000256" key="1">
    <source>
        <dbReference type="ARBA" id="ARBA00022692"/>
    </source>
</evidence>
<feature type="transmembrane region" description="Helical" evidence="9">
    <location>
        <begin position="225"/>
        <end position="247"/>
    </location>
</feature>
<evidence type="ECO:0000313" key="11">
    <source>
        <dbReference type="Proteomes" id="UP000515152"/>
    </source>
</evidence>
<keyword evidence="1 9" id="KW-0812">Transmembrane</keyword>
<dbReference type="AlphaFoldDB" id="A0A6P8G7G3"/>
<evidence type="ECO:0000256" key="9">
    <source>
        <dbReference type="SAM" id="Phobius"/>
    </source>
</evidence>
<dbReference type="RefSeq" id="XP_031435348.1">
    <property type="nucleotide sequence ID" value="XM_031579488.1"/>
</dbReference>
<proteinExistence type="predicted"/>
<feature type="transmembrane region" description="Helical" evidence="9">
    <location>
        <begin position="340"/>
        <end position="358"/>
    </location>
</feature>
<evidence type="ECO:0000256" key="6">
    <source>
        <dbReference type="ARBA" id="ARBA00041768"/>
    </source>
</evidence>
<sequence>MKFEDLLSDIDGFGRFQKMILCLSFLGRFTLPCHFLMNNFIAGNPPHHCDISGLETGSIFGNLTQEQRLTVSIPARADGTRSSCLMFPEPQYHLLLNSSNSTEPPAEPCQNGWVYDNSTFKSTLASEWDLVCEKKGLNKATATIFFVGVMFGAVTFGSLSDRYGRKIMLLVSYVSGMGFALISVFSTSYVMFAVLRFLTGFSITGIVIISSVLIVEWVDIESRKLVGVIDSLSWTFGNMALSLLAFFIRDWRWLVVAVTSPVALAIISWRWIPESARWLIANGRLDEAHHYLRKCIKMNHRQGMASSIKPENLANIVVANRGSKKYSYLDLIRTPKMRKLALFTGLTWYGVASTYYGISFNIAGFGVNIYLTQFIYAAVEFPAKVAVYYFLDKIGRRKTETGALFLAGLCLAITVVIPRDQRLLRTVVAVFGKGFSSASFATLVLYSSELYPTVIRQNGMGYNSCMGRVGVAVAPLILLLDDVWEGLPQVILCCIAVGVSLVTSRLPETRGRCLPETIEDIEGTRAPQVESPILPQENAEKEIGG</sequence>
<feature type="transmembrane region" description="Helical" evidence="9">
    <location>
        <begin position="197"/>
        <end position="218"/>
    </location>
</feature>
<keyword evidence="3 9" id="KW-0472">Membrane</keyword>
<evidence type="ECO:0000259" key="10">
    <source>
        <dbReference type="PROSITE" id="PS50850"/>
    </source>
</evidence>
<evidence type="ECO:0000256" key="7">
    <source>
        <dbReference type="ARBA" id="ARBA00042362"/>
    </source>
</evidence>
<dbReference type="SUPFAM" id="SSF103473">
    <property type="entry name" value="MFS general substrate transporter"/>
    <property type="match status" value="1"/>
</dbReference>
<dbReference type="InterPro" id="IPR005828">
    <property type="entry name" value="MFS_sugar_transport-like"/>
</dbReference>
<dbReference type="GeneID" id="105912456"/>
<accession>A0A6P8G7G3</accession>
<evidence type="ECO:0000256" key="2">
    <source>
        <dbReference type="ARBA" id="ARBA00022989"/>
    </source>
</evidence>
<reference evidence="12" key="1">
    <citation type="submission" date="2025-08" db="UniProtKB">
        <authorList>
            <consortium name="RefSeq"/>
        </authorList>
    </citation>
    <scope>IDENTIFICATION</scope>
</reference>
<dbReference type="GO" id="GO:0009925">
    <property type="term" value="C:basal plasma membrane"/>
    <property type="evidence" value="ECO:0007669"/>
    <property type="project" value="UniProtKB-SubCell"/>
</dbReference>
<evidence type="ECO:0000256" key="8">
    <source>
        <dbReference type="SAM" id="MobiDB-lite"/>
    </source>
</evidence>
<feature type="domain" description="Major facilitator superfamily (MFS) profile" evidence="10">
    <location>
        <begin position="67"/>
        <end position="510"/>
    </location>
</feature>
<dbReference type="InterPro" id="IPR036259">
    <property type="entry name" value="MFS_trans_sf"/>
</dbReference>
<comment type="subcellular location">
    <subcellularLocation>
        <location evidence="4">Basal cell membrane</location>
        <topology evidence="4">Multi-pass membrane protein</topology>
    </subcellularLocation>
</comment>
<evidence type="ECO:0000256" key="4">
    <source>
        <dbReference type="ARBA" id="ARBA00034696"/>
    </source>
</evidence>